<dbReference type="InterPro" id="IPR011009">
    <property type="entry name" value="Kinase-like_dom_sf"/>
</dbReference>
<gene>
    <name evidence="9" type="ORF">SOCE836_016480</name>
</gene>
<dbReference type="RefSeq" id="WP_129573702.1">
    <property type="nucleotide sequence ID" value="NZ_CP012672.1"/>
</dbReference>
<sequence>MALSEGRIHRGRATPYPWERQALDLVYKHASLSDTDPHQAWELHELYDPSSGRLYEIDLLFLSRQGLFLVEIKSHPGVLTGDIVDWTITEDGRRRTIECPYPGANHKARVLGALLERQLGDERPYVHAAVFLSNVTEVRLDGGRPPWLLLPGDVGSKLVNGLDGRDAPRIVNRPMMKQLLQAAHKIGLRPSTTARVVGGYQLGELLDEGDGYQEHLAKNAAVERDQARVRSYLVPAATSAERRAQLHRAARREARTLAQIGQHPGILTYRSFIDDGPLGPAVLFEAFEDSLPLHSFLRQEPNLTFDERLGLLQQIVEAVAHCHRAGVLHRNLSPASVLVRRASDTRVHVRLHRFQTAAWIEHSSVGTRHFHDLSQAVDRLYQAPEVLADPEKATYESDVFSVGCLAWLVLTGQHPATTLPEREQRIQGVKDGEGGLRPSAVRADLAILDEAIAFATQPNLHARADDISDWFNTFVLEALTRPTVDISAGADPREAQKGDTLQGGLRVERRLGSGGTALVLHVRREGRDFALKVPHDAGCGERLLSEAKTLRDLRHEHIVALRDVVTLGGLPCLLLEFAGDRSLGDVLREQGTLPLELARRYGDDLLSAVQYLEEAGVTHRDIKPTNVGFTSLSKKQSHLLLLDFSLSSADATAITAGTAEWRDPWLYLRGAWDAEADRYAAAAVLYYALTGARPTLPQGDATAEVVVEAERFDAAVRDRLTAFFRKAFARDSKARFASAEVMRQAWVQALSAPAETDDGASAIALDQVRPETPVDALPLSAHARNALDRAGVSTVAELLLLPRNQLSVVRGVGTHVAREIIRCADELRPRFAVESGPVLVPGFARPRLVLDEPEAGLDASTVDRLVAAGLKTTVDAALAPSVRVEKLLGKARAEALRDRLVAIAAAEPTPGSLGDWSRELIGRASANEANRRLRVLVGLDPLPDERPDTGLPAARTVSEVAGAFGIEPAQIHSSLQFLRNKRWADNAAASALAQSISSALDAASPATPFMDLATALARARTDGAPTDDDVRTAAALVRVALELRPNPPAVWRRIGGTPWVARDPEVLDALAALAVAADHLAVTEPLPSSEAVRSKLAEVALGTPLATLPADQRLTLAARASTNAAASARLELYPRGMDAARALALSLAALSGAGLTPDVVKKRIAARYPEAAPLPDRPALDALLAPHGLVFLADVGAGEYARPGQHAHTSMTVSLPSRKPTAPGLPQRRSPEAQRAAAFQDQLDRGVAAGRFRVVQVRADLASPATDALATALKTQAISFDHALTDAARRTAEDLGVEWTNVQAADRQGPGGPDWPLLVELVRRATDRVVDELLSRREQTLVVAWPGALARYGLAGALQRIVDGAERGDAPAILLVVPSHADGIAPSINGRLPVPAPLPSQRLVMPDAWLANAHRAESSP</sequence>
<dbReference type="GO" id="GO:0003677">
    <property type="term" value="F:DNA binding"/>
    <property type="evidence" value="ECO:0007669"/>
    <property type="project" value="InterPro"/>
</dbReference>
<evidence type="ECO:0000313" key="10">
    <source>
        <dbReference type="Proteomes" id="UP000295497"/>
    </source>
</evidence>
<evidence type="ECO:0000256" key="2">
    <source>
        <dbReference type="ARBA" id="ARBA00022741"/>
    </source>
</evidence>
<evidence type="ECO:0000313" key="9">
    <source>
        <dbReference type="EMBL" id="AUX29557.1"/>
    </source>
</evidence>
<dbReference type="SUPFAM" id="SSF56112">
    <property type="entry name" value="Protein kinase-like (PK-like)"/>
    <property type="match status" value="2"/>
</dbReference>
<proteinExistence type="predicted"/>
<dbReference type="GO" id="GO:0005524">
    <property type="term" value="F:ATP binding"/>
    <property type="evidence" value="ECO:0007669"/>
    <property type="project" value="UniProtKB-UniRule"/>
</dbReference>
<dbReference type="PROSITE" id="PS00107">
    <property type="entry name" value="PROTEIN_KINASE_ATP"/>
    <property type="match status" value="1"/>
</dbReference>
<evidence type="ECO:0000256" key="3">
    <source>
        <dbReference type="ARBA" id="ARBA00022777"/>
    </source>
</evidence>
<dbReference type="Pfam" id="PF03118">
    <property type="entry name" value="RNA_pol_A_CTD"/>
    <property type="match status" value="1"/>
</dbReference>
<evidence type="ECO:0000256" key="6">
    <source>
        <dbReference type="SAM" id="MobiDB-lite"/>
    </source>
</evidence>
<keyword evidence="1 9" id="KW-0808">Transferase</keyword>
<organism evidence="9 10">
    <name type="scientific">Sorangium cellulosum</name>
    <name type="common">Polyangium cellulosum</name>
    <dbReference type="NCBI Taxonomy" id="56"/>
    <lineage>
        <taxon>Bacteria</taxon>
        <taxon>Pseudomonadati</taxon>
        <taxon>Myxococcota</taxon>
        <taxon>Polyangia</taxon>
        <taxon>Polyangiales</taxon>
        <taxon>Polyangiaceae</taxon>
        <taxon>Sorangium</taxon>
    </lineage>
</organism>
<dbReference type="EC" id="2.7.11.1" evidence="9"/>
<dbReference type="Gene3D" id="1.10.510.10">
    <property type="entry name" value="Transferase(Phosphotransferase) domain 1"/>
    <property type="match status" value="2"/>
</dbReference>
<dbReference type="Gene3D" id="3.30.200.20">
    <property type="entry name" value="Phosphorylase Kinase, domain 1"/>
    <property type="match status" value="1"/>
</dbReference>
<dbReference type="PANTHER" id="PTHR24349">
    <property type="entry name" value="SERINE/THREONINE-PROTEIN KINASE"/>
    <property type="match status" value="1"/>
</dbReference>
<dbReference type="PROSITE" id="PS50965">
    <property type="entry name" value="NERD"/>
    <property type="match status" value="1"/>
</dbReference>
<keyword evidence="4 5" id="KW-0067">ATP-binding</keyword>
<dbReference type="Gene3D" id="1.10.150.20">
    <property type="entry name" value="5' to 3' exonuclease, C-terminal subdomain"/>
    <property type="match status" value="1"/>
</dbReference>
<dbReference type="GO" id="GO:0006351">
    <property type="term" value="P:DNA-templated transcription"/>
    <property type="evidence" value="ECO:0007669"/>
    <property type="project" value="InterPro"/>
</dbReference>
<feature type="binding site" evidence="5">
    <location>
        <position position="532"/>
    </location>
    <ligand>
        <name>ATP</name>
        <dbReference type="ChEBI" id="CHEBI:30616"/>
    </ligand>
</feature>
<evidence type="ECO:0000256" key="5">
    <source>
        <dbReference type="PROSITE-ProRule" id="PRU10141"/>
    </source>
</evidence>
<dbReference type="SMART" id="SM00220">
    <property type="entry name" value="S_TKc"/>
    <property type="match status" value="1"/>
</dbReference>
<feature type="domain" description="NERD" evidence="8">
    <location>
        <begin position="20"/>
        <end position="134"/>
    </location>
</feature>
<feature type="domain" description="Protein kinase" evidence="7">
    <location>
        <begin position="505"/>
        <end position="747"/>
    </location>
</feature>
<evidence type="ECO:0000256" key="4">
    <source>
        <dbReference type="ARBA" id="ARBA00022840"/>
    </source>
</evidence>
<name>A0A4P2QHU1_SORCE</name>
<dbReference type="PROSITE" id="PS50011">
    <property type="entry name" value="PROTEIN_KINASE_DOM"/>
    <property type="match status" value="2"/>
</dbReference>
<dbReference type="InterPro" id="IPR000719">
    <property type="entry name" value="Prot_kinase_dom"/>
</dbReference>
<feature type="region of interest" description="Disordered" evidence="6">
    <location>
        <begin position="1204"/>
        <end position="1231"/>
    </location>
</feature>
<protein>
    <submittedName>
        <fullName evidence="9">Protein kinase</fullName>
        <ecNumber evidence="9">2.7.11.1</ecNumber>
    </submittedName>
</protein>
<dbReference type="GO" id="GO:0004674">
    <property type="term" value="F:protein serine/threonine kinase activity"/>
    <property type="evidence" value="ECO:0007669"/>
    <property type="project" value="UniProtKB-EC"/>
</dbReference>
<dbReference type="InterPro" id="IPR017441">
    <property type="entry name" value="Protein_kinase_ATP_BS"/>
</dbReference>
<dbReference type="SUPFAM" id="SSF47789">
    <property type="entry name" value="C-terminal domain of RNA polymerase alpha subunit"/>
    <property type="match status" value="1"/>
</dbReference>
<keyword evidence="3 9" id="KW-0418">Kinase</keyword>
<dbReference type="GO" id="GO:0003899">
    <property type="term" value="F:DNA-directed RNA polymerase activity"/>
    <property type="evidence" value="ECO:0007669"/>
    <property type="project" value="InterPro"/>
</dbReference>
<dbReference type="EMBL" id="CP012672">
    <property type="protein sequence ID" value="AUX29557.1"/>
    <property type="molecule type" value="Genomic_DNA"/>
</dbReference>
<dbReference type="InterPro" id="IPR011260">
    <property type="entry name" value="RNAP_asu_C"/>
</dbReference>
<evidence type="ECO:0000259" key="7">
    <source>
        <dbReference type="PROSITE" id="PS50011"/>
    </source>
</evidence>
<evidence type="ECO:0000256" key="1">
    <source>
        <dbReference type="ARBA" id="ARBA00022679"/>
    </source>
</evidence>
<dbReference type="InterPro" id="IPR011528">
    <property type="entry name" value="NERD"/>
</dbReference>
<dbReference type="Pfam" id="PF00069">
    <property type="entry name" value="Pkinase"/>
    <property type="match status" value="2"/>
</dbReference>
<dbReference type="InterPro" id="IPR050205">
    <property type="entry name" value="CDPK_Ser/Thr_kinases"/>
</dbReference>
<dbReference type="Proteomes" id="UP000295497">
    <property type="component" value="Chromosome"/>
</dbReference>
<dbReference type="Pfam" id="PF08378">
    <property type="entry name" value="NERD"/>
    <property type="match status" value="1"/>
</dbReference>
<reference evidence="9 10" key="1">
    <citation type="submission" date="2015-09" db="EMBL/GenBank/DDBJ databases">
        <title>Sorangium comparison.</title>
        <authorList>
            <person name="Zaburannyi N."/>
            <person name="Bunk B."/>
            <person name="Overmann J."/>
            <person name="Mueller R."/>
        </authorList>
    </citation>
    <scope>NUCLEOTIDE SEQUENCE [LARGE SCALE GENOMIC DNA]</scope>
    <source>
        <strain evidence="9 10">So ce836</strain>
    </source>
</reference>
<evidence type="ECO:0000259" key="8">
    <source>
        <dbReference type="PROSITE" id="PS50965"/>
    </source>
</evidence>
<feature type="domain" description="Protein kinase" evidence="7">
    <location>
        <begin position="200"/>
        <end position="475"/>
    </location>
</feature>
<accession>A0A4P2QHU1</accession>
<keyword evidence="2 5" id="KW-0547">Nucleotide-binding</keyword>